<dbReference type="VEuPathDB" id="FungiDB:CIMG_02824"/>
<feature type="region of interest" description="Disordered" evidence="2">
    <location>
        <begin position="177"/>
        <end position="202"/>
    </location>
</feature>
<feature type="region of interest" description="Disordered" evidence="2">
    <location>
        <begin position="1"/>
        <end position="22"/>
    </location>
</feature>
<evidence type="ECO:0000256" key="1">
    <source>
        <dbReference type="SAM" id="Coils"/>
    </source>
</evidence>
<accession>A0A0E1S119</accession>
<organism evidence="3 4">
    <name type="scientific">Coccidioides immitis (strain RS)</name>
    <name type="common">Valley fever fungus</name>
    <dbReference type="NCBI Taxonomy" id="246410"/>
    <lineage>
        <taxon>Eukaryota</taxon>
        <taxon>Fungi</taxon>
        <taxon>Dikarya</taxon>
        <taxon>Ascomycota</taxon>
        <taxon>Pezizomycotina</taxon>
        <taxon>Eurotiomycetes</taxon>
        <taxon>Eurotiomycetidae</taxon>
        <taxon>Onygenales</taxon>
        <taxon>Onygenaceae</taxon>
        <taxon>Coccidioides</taxon>
    </lineage>
</organism>
<feature type="coiled-coil region" evidence="1">
    <location>
        <begin position="87"/>
        <end position="143"/>
    </location>
</feature>
<reference evidence="4" key="2">
    <citation type="journal article" date="2010" name="Genome Res.">
        <title>Population genomic sequencing of Coccidioides fungi reveals recent hybridization and transposon control.</title>
        <authorList>
            <person name="Neafsey D.E."/>
            <person name="Barker B.M."/>
            <person name="Sharpton T.J."/>
            <person name="Stajich J.E."/>
            <person name="Park D.J."/>
            <person name="Whiston E."/>
            <person name="Hung C.-Y."/>
            <person name="McMahan C."/>
            <person name="White J."/>
            <person name="Sykes S."/>
            <person name="Heiman D."/>
            <person name="Young S."/>
            <person name="Zeng Q."/>
            <person name="Abouelleil A."/>
            <person name="Aftuck L."/>
            <person name="Bessette D."/>
            <person name="Brown A."/>
            <person name="FitzGerald M."/>
            <person name="Lui A."/>
            <person name="Macdonald J.P."/>
            <person name="Priest M."/>
            <person name="Orbach M.J."/>
            <person name="Galgiani J.N."/>
            <person name="Kirkland T.N."/>
            <person name="Cole G.T."/>
            <person name="Birren B.W."/>
            <person name="Henn M.R."/>
            <person name="Taylor J.W."/>
            <person name="Rounsley S.D."/>
        </authorList>
    </citation>
    <scope>GENOME REANNOTATION</scope>
    <source>
        <strain evidence="4">RS</strain>
    </source>
</reference>
<keyword evidence="1" id="KW-0175">Coiled coil</keyword>
<dbReference type="OMA" id="HHCKPLY"/>
<dbReference type="InParanoid" id="A0A0E1S119"/>
<reference evidence="4" key="1">
    <citation type="journal article" date="2009" name="Genome Res.">
        <title>Comparative genomic analyses of the human fungal pathogens Coccidioides and their relatives.</title>
        <authorList>
            <person name="Sharpton T.J."/>
            <person name="Stajich J.E."/>
            <person name="Rounsley S.D."/>
            <person name="Gardner M.J."/>
            <person name="Wortman J.R."/>
            <person name="Jordar V.S."/>
            <person name="Maiti R."/>
            <person name="Kodira C.D."/>
            <person name="Neafsey D.E."/>
            <person name="Zeng Q."/>
            <person name="Hung C.-Y."/>
            <person name="McMahan C."/>
            <person name="Muszewska A."/>
            <person name="Grynberg M."/>
            <person name="Mandel M.A."/>
            <person name="Kellner E.M."/>
            <person name="Barker B.M."/>
            <person name="Galgiani J.N."/>
            <person name="Orbach M.J."/>
            <person name="Kirkland T.N."/>
            <person name="Cole G.T."/>
            <person name="Henn M.R."/>
            <person name="Birren B.W."/>
            <person name="Taylor J.W."/>
        </authorList>
    </citation>
    <scope>NUCLEOTIDE SEQUENCE [LARGE SCALE GENOMIC DNA]</scope>
    <source>
        <strain evidence="4">RS</strain>
    </source>
</reference>
<evidence type="ECO:0000313" key="3">
    <source>
        <dbReference type="EMBL" id="EAS37470.1"/>
    </source>
</evidence>
<dbReference type="GeneID" id="4565261"/>
<dbReference type="Proteomes" id="UP000001261">
    <property type="component" value="Unassembled WGS sequence"/>
</dbReference>
<protein>
    <submittedName>
        <fullName evidence="3">Uncharacterized protein</fullName>
    </submittedName>
</protein>
<dbReference type="AlphaFoldDB" id="A0A0E1S119"/>
<dbReference type="RefSeq" id="XP_001249053.1">
    <property type="nucleotide sequence ID" value="XM_001249052.1"/>
</dbReference>
<name>A0A0E1S119_COCIM</name>
<dbReference type="OrthoDB" id="4369471at2759"/>
<dbReference type="STRING" id="246410.A0A0E1S119"/>
<dbReference type="KEGG" id="cim:CIMG_02824"/>
<feature type="compositionally biased region" description="Basic and acidic residues" evidence="2">
    <location>
        <begin position="189"/>
        <end position="202"/>
    </location>
</feature>
<sequence>MANNATEGSDLGDTQQSPQTRGALSLTGIENVSSSEKSARIAALVSDIYASIIFISRHVKAGTLSNHHCKPLYELVSNILIVERKEKRKLLRELRRQDSRIERTARRHQRDIKKLLELAKSGIVHLRRKAERLQMELDELKGKRKVSLGHIEKNLSTKLNLGNKLDTADETVGQEIHAEGKEANPSCRNELKVDGTGKKIPA</sequence>
<gene>
    <name evidence="3" type="ORF">CIMG_02824</name>
</gene>
<evidence type="ECO:0000313" key="4">
    <source>
        <dbReference type="Proteomes" id="UP000001261"/>
    </source>
</evidence>
<proteinExistence type="predicted"/>
<keyword evidence="4" id="KW-1185">Reference proteome</keyword>
<evidence type="ECO:0000256" key="2">
    <source>
        <dbReference type="SAM" id="MobiDB-lite"/>
    </source>
</evidence>
<dbReference type="EMBL" id="GG704911">
    <property type="protein sequence ID" value="EAS37470.1"/>
    <property type="molecule type" value="Genomic_DNA"/>
</dbReference>